<evidence type="ECO:0000256" key="2">
    <source>
        <dbReference type="ARBA" id="ARBA00007296"/>
    </source>
</evidence>
<dbReference type="GO" id="GO:0046961">
    <property type="term" value="F:proton-transporting ATPase activity, rotational mechanism"/>
    <property type="evidence" value="ECO:0007669"/>
    <property type="project" value="InterPro"/>
</dbReference>
<keyword evidence="3 8" id="KW-0813">Transport</keyword>
<dbReference type="Pfam" id="PF00137">
    <property type="entry name" value="ATP-synt_C"/>
    <property type="match status" value="2"/>
</dbReference>
<dbReference type="InterPro" id="IPR035921">
    <property type="entry name" value="F/V-ATP_Csub_sf"/>
</dbReference>
<dbReference type="EMBL" id="CP035282">
    <property type="protein sequence ID" value="QAT60880.1"/>
    <property type="molecule type" value="Genomic_DNA"/>
</dbReference>
<dbReference type="FunFam" id="1.20.120.610:FF:000005">
    <property type="entry name" value="V-type sodium ATPase subunit K"/>
    <property type="match status" value="1"/>
</dbReference>
<keyword evidence="7 8" id="KW-0472">Membrane</keyword>
<keyword evidence="11" id="KW-1185">Reference proteome</keyword>
<dbReference type="Proteomes" id="UP000287969">
    <property type="component" value="Chromosome"/>
</dbReference>
<evidence type="ECO:0000259" key="9">
    <source>
        <dbReference type="Pfam" id="PF00137"/>
    </source>
</evidence>
<feature type="transmembrane region" description="Helical" evidence="8">
    <location>
        <begin position="98"/>
        <end position="119"/>
    </location>
</feature>
<feature type="transmembrane region" description="Helical" evidence="8">
    <location>
        <begin position="68"/>
        <end position="86"/>
    </location>
</feature>
<evidence type="ECO:0000256" key="5">
    <source>
        <dbReference type="ARBA" id="ARBA00022989"/>
    </source>
</evidence>
<dbReference type="NCBIfam" id="NF005124">
    <property type="entry name" value="PRK06558.1"/>
    <property type="match status" value="1"/>
</dbReference>
<keyword evidence="4 8" id="KW-0812">Transmembrane</keyword>
<evidence type="ECO:0000256" key="6">
    <source>
        <dbReference type="ARBA" id="ARBA00023065"/>
    </source>
</evidence>
<dbReference type="PRINTS" id="PR00122">
    <property type="entry name" value="VACATPASE"/>
</dbReference>
<reference evidence="11" key="1">
    <citation type="submission" date="2019-01" db="EMBL/GenBank/DDBJ databases">
        <title>Draft genomes of a novel of Sporanaerobacter strains.</title>
        <authorList>
            <person name="Ma S."/>
        </authorList>
    </citation>
    <scope>NUCLEOTIDE SEQUENCE [LARGE SCALE GENOMIC DNA]</scope>
    <source>
        <strain evidence="11">NJN-17</strain>
    </source>
</reference>
<dbReference type="SUPFAM" id="SSF81333">
    <property type="entry name" value="F1F0 ATP synthase subunit C"/>
    <property type="match status" value="2"/>
</dbReference>
<feature type="transmembrane region" description="Helical" evidence="8">
    <location>
        <begin position="139"/>
        <end position="162"/>
    </location>
</feature>
<keyword evidence="5 8" id="KW-1133">Transmembrane helix</keyword>
<accession>A0A410QA72</accession>
<evidence type="ECO:0000256" key="8">
    <source>
        <dbReference type="RuleBase" id="RU363060"/>
    </source>
</evidence>
<evidence type="ECO:0000256" key="4">
    <source>
        <dbReference type="ARBA" id="ARBA00022692"/>
    </source>
</evidence>
<proteinExistence type="inferred from homology"/>
<evidence type="ECO:0000256" key="3">
    <source>
        <dbReference type="ARBA" id="ARBA00022448"/>
    </source>
</evidence>
<dbReference type="InterPro" id="IPR002379">
    <property type="entry name" value="ATPase_proteolipid_c-like_dom"/>
</dbReference>
<dbReference type="Gene3D" id="1.20.120.610">
    <property type="entry name" value="lithium bound rotor ring of v- atpase"/>
    <property type="match status" value="1"/>
</dbReference>
<keyword evidence="6 8" id="KW-0406">Ion transport</keyword>
<feature type="domain" description="V-ATPase proteolipid subunit C-like" evidence="9">
    <location>
        <begin position="19"/>
        <end position="78"/>
    </location>
</feature>
<dbReference type="KEGG" id="spoa:EQM13_04445"/>
<dbReference type="CDD" id="cd18179">
    <property type="entry name" value="ATP-synt_Vo_Ao_c_NTPK_rpt1"/>
    <property type="match status" value="1"/>
</dbReference>
<feature type="domain" description="V-ATPase proteolipid subunit C-like" evidence="9">
    <location>
        <begin position="102"/>
        <end position="160"/>
    </location>
</feature>
<comment type="similarity">
    <text evidence="2 8">Belongs to the V-ATPase proteolipid subunit family.</text>
</comment>
<dbReference type="PANTHER" id="PTHR10263">
    <property type="entry name" value="V-TYPE PROTON ATPASE PROTEOLIPID SUBUNIT"/>
    <property type="match status" value="1"/>
</dbReference>
<evidence type="ECO:0000313" key="11">
    <source>
        <dbReference type="Proteomes" id="UP000287969"/>
    </source>
</evidence>
<evidence type="ECO:0000256" key="7">
    <source>
        <dbReference type="ARBA" id="ARBA00023136"/>
    </source>
</evidence>
<dbReference type="AlphaFoldDB" id="A0A410QA72"/>
<name>A0A410QA72_9FIRM</name>
<organism evidence="10 11">
    <name type="scientific">Acidilutibacter cellobiosedens</name>
    <dbReference type="NCBI Taxonomy" id="2507161"/>
    <lineage>
        <taxon>Bacteria</taxon>
        <taxon>Bacillati</taxon>
        <taxon>Bacillota</taxon>
        <taxon>Tissierellia</taxon>
        <taxon>Tissierellales</taxon>
        <taxon>Acidilutibacteraceae</taxon>
        <taxon>Acidilutibacter</taxon>
    </lineage>
</organism>
<evidence type="ECO:0000313" key="10">
    <source>
        <dbReference type="EMBL" id="QAT60880.1"/>
    </source>
</evidence>
<dbReference type="InterPro" id="IPR000245">
    <property type="entry name" value="ATPase_proteolipid_csu"/>
</dbReference>
<evidence type="ECO:0000256" key="1">
    <source>
        <dbReference type="ARBA" id="ARBA00004141"/>
    </source>
</evidence>
<sequence length="166" mass="17464">MSTLVNFFQEFGGVLLALLAAVLAALTSGIGSARGVGIVGQASAGLIAEEPEKFSKALILQVLPGTQGFYGFITALIIVSRIGFLSGEVQTLTIGQGFSFLLAALPVIFVEYKSAIYQANTAASGVEILAKQPERFFDAVIFTVMVETYAVLALIVSVLMIVNINL</sequence>
<dbReference type="OrthoDB" id="384481at2"/>
<gene>
    <name evidence="10" type="ORF">EQM13_04445</name>
</gene>
<protein>
    <submittedName>
        <fullName evidence="10">V-type ATP synthase subunit K</fullName>
    </submittedName>
</protein>
<dbReference type="CDD" id="cd18180">
    <property type="entry name" value="ATP-synt_Vo_Ao_c_NTPK_rpt2"/>
    <property type="match status" value="1"/>
</dbReference>
<dbReference type="RefSeq" id="WP_114217943.1">
    <property type="nucleotide sequence ID" value="NZ_CP035282.1"/>
</dbReference>
<dbReference type="GO" id="GO:0033179">
    <property type="term" value="C:proton-transporting V-type ATPase, V0 domain"/>
    <property type="evidence" value="ECO:0007669"/>
    <property type="project" value="InterPro"/>
</dbReference>
<comment type="subcellular location">
    <subcellularLocation>
        <location evidence="1">Membrane</location>
        <topology evidence="1">Multi-pass membrane protein</topology>
    </subcellularLocation>
</comment>